<feature type="compositionally biased region" description="Basic residues" evidence="1">
    <location>
        <begin position="84"/>
        <end position="95"/>
    </location>
</feature>
<organism evidence="3 4">
    <name type="scientific">Actinomadura graeca</name>
    <dbReference type="NCBI Taxonomy" id="2750812"/>
    <lineage>
        <taxon>Bacteria</taxon>
        <taxon>Bacillati</taxon>
        <taxon>Actinomycetota</taxon>
        <taxon>Actinomycetes</taxon>
        <taxon>Streptosporangiales</taxon>
        <taxon>Thermomonosporaceae</taxon>
        <taxon>Actinomadura</taxon>
    </lineage>
</organism>
<dbReference type="InterPro" id="IPR036390">
    <property type="entry name" value="WH_DNA-bd_sf"/>
</dbReference>
<evidence type="ECO:0000313" key="3">
    <source>
        <dbReference type="EMBL" id="QXJ19843.1"/>
    </source>
</evidence>
<dbReference type="Gene3D" id="1.10.10.10">
    <property type="entry name" value="Winged helix-like DNA-binding domain superfamily/Winged helix DNA-binding domain"/>
    <property type="match status" value="1"/>
</dbReference>
<dbReference type="Pfam" id="PF03551">
    <property type="entry name" value="PadR"/>
    <property type="match status" value="1"/>
</dbReference>
<keyword evidence="4" id="KW-1185">Reference proteome</keyword>
<dbReference type="SUPFAM" id="SSF46785">
    <property type="entry name" value="Winged helix' DNA-binding domain"/>
    <property type="match status" value="1"/>
</dbReference>
<accession>A0ABX8QMF2</accession>
<name>A0ABX8QMF2_9ACTN</name>
<protein>
    <submittedName>
        <fullName evidence="3">PadR family transcriptional regulator</fullName>
    </submittedName>
</protein>
<sequence length="113" mass="13055">MQRVTGAQLDILEVLLNAHSRHVRLHGWEIMKMTRRHGPTVYRALDRFLDAGWVEREWETGHPDGRPRRRFYSLSPTGAAQARHVLRERRPKALQRRPERAPGSAIFPAGEGT</sequence>
<dbReference type="InterPro" id="IPR036388">
    <property type="entry name" value="WH-like_DNA-bd_sf"/>
</dbReference>
<feature type="region of interest" description="Disordered" evidence="1">
    <location>
        <begin position="59"/>
        <end position="113"/>
    </location>
</feature>
<evidence type="ECO:0000313" key="4">
    <source>
        <dbReference type="Proteomes" id="UP001049518"/>
    </source>
</evidence>
<dbReference type="EMBL" id="CP059572">
    <property type="protein sequence ID" value="QXJ19843.1"/>
    <property type="molecule type" value="Genomic_DNA"/>
</dbReference>
<gene>
    <name evidence="3" type="ORF">AGRA3207_000445</name>
</gene>
<proteinExistence type="predicted"/>
<dbReference type="RefSeq" id="WP_231332874.1">
    <property type="nucleotide sequence ID" value="NZ_CP059572.1"/>
</dbReference>
<feature type="domain" description="Transcription regulator PadR N-terminal" evidence="2">
    <location>
        <begin position="24"/>
        <end position="82"/>
    </location>
</feature>
<evidence type="ECO:0000256" key="1">
    <source>
        <dbReference type="SAM" id="MobiDB-lite"/>
    </source>
</evidence>
<evidence type="ECO:0000259" key="2">
    <source>
        <dbReference type="Pfam" id="PF03551"/>
    </source>
</evidence>
<dbReference type="Proteomes" id="UP001049518">
    <property type="component" value="Chromosome"/>
</dbReference>
<dbReference type="InterPro" id="IPR005149">
    <property type="entry name" value="Tscrpt_reg_PadR_N"/>
</dbReference>
<reference evidence="3" key="1">
    <citation type="submission" date="2020-07" db="EMBL/GenBank/DDBJ databases">
        <authorList>
            <person name="Tarantini F.S."/>
            <person name="Hong K.W."/>
            <person name="Chan K.G."/>
        </authorList>
    </citation>
    <scope>NUCLEOTIDE SEQUENCE</scope>
    <source>
        <strain evidence="3">32-07</strain>
    </source>
</reference>